<gene>
    <name evidence="5" type="primary">txxe 3923</name>
    <name evidence="5" type="ORF">TXXE_04500</name>
</gene>
<accession>A0ABN7RLW5</accession>
<dbReference type="InterPro" id="IPR001119">
    <property type="entry name" value="SLH_dom"/>
</dbReference>
<dbReference type="RefSeq" id="WP_213483656.1">
    <property type="nucleotide sequence ID" value="NZ_CAJRAY010000019.1"/>
</dbReference>
<feature type="region of interest" description="Disordered" evidence="3">
    <location>
        <begin position="376"/>
        <end position="439"/>
    </location>
</feature>
<keyword evidence="2" id="KW-0677">Repeat</keyword>
<feature type="domain" description="SLH" evidence="4">
    <location>
        <begin position="449"/>
        <end position="512"/>
    </location>
</feature>
<evidence type="ECO:0000313" key="6">
    <source>
        <dbReference type="Proteomes" id="UP000681526"/>
    </source>
</evidence>
<keyword evidence="6" id="KW-1185">Reference proteome</keyword>
<dbReference type="PANTHER" id="PTHR46652:SF3">
    <property type="entry name" value="LEUCINE-RICH REPEAT-CONTAINING PROTEIN 9"/>
    <property type="match status" value="1"/>
</dbReference>
<protein>
    <submittedName>
        <fullName evidence="5">S-layer protein</fullName>
    </submittedName>
</protein>
<dbReference type="InterPro" id="IPR050836">
    <property type="entry name" value="SDS22/Internalin_LRR"/>
</dbReference>
<dbReference type="EMBL" id="CAJRAY010000019">
    <property type="protein sequence ID" value="CAG5080757.1"/>
    <property type="molecule type" value="Genomic_DNA"/>
</dbReference>
<evidence type="ECO:0000256" key="3">
    <source>
        <dbReference type="SAM" id="MobiDB-lite"/>
    </source>
</evidence>
<dbReference type="PROSITE" id="PS51272">
    <property type="entry name" value="SLH"/>
    <property type="match status" value="1"/>
</dbReference>
<name>A0ABN7RLW5_THEXY</name>
<proteinExistence type="predicted"/>
<dbReference type="InterPro" id="IPR025875">
    <property type="entry name" value="Leu-rich_rpt_4"/>
</dbReference>
<evidence type="ECO:0000256" key="2">
    <source>
        <dbReference type="ARBA" id="ARBA00022737"/>
    </source>
</evidence>
<dbReference type="SMART" id="SM00369">
    <property type="entry name" value="LRR_TYP"/>
    <property type="match status" value="5"/>
</dbReference>
<dbReference type="PANTHER" id="PTHR46652">
    <property type="entry name" value="LEUCINE-RICH REPEAT AND IQ DOMAIN-CONTAINING PROTEIN 1-RELATED"/>
    <property type="match status" value="1"/>
</dbReference>
<dbReference type="Pfam" id="PF12799">
    <property type="entry name" value="LRR_4"/>
    <property type="match status" value="1"/>
</dbReference>
<evidence type="ECO:0000313" key="5">
    <source>
        <dbReference type="EMBL" id="CAG5080757.1"/>
    </source>
</evidence>
<dbReference type="Pfam" id="PF00395">
    <property type="entry name" value="SLH"/>
    <property type="match status" value="1"/>
</dbReference>
<dbReference type="PROSITE" id="PS51450">
    <property type="entry name" value="LRR"/>
    <property type="match status" value="4"/>
</dbReference>
<reference evidence="5 6" key="1">
    <citation type="submission" date="2021-04" db="EMBL/GenBank/DDBJ databases">
        <authorList>
            <person name="Rakotoarivonina H."/>
        </authorList>
    </citation>
    <scope>NUCLEOTIDE SEQUENCE [LARGE SCALE GENOMIC DNA]</scope>
    <source>
        <strain evidence="5 6">XE</strain>
    </source>
</reference>
<dbReference type="Gene3D" id="3.80.10.10">
    <property type="entry name" value="Ribonuclease Inhibitor"/>
    <property type="match status" value="1"/>
</dbReference>
<sequence>MRHRHRLRALLVILGALLIGAAGWTGTAAASLTGPLIPLPDIRIPLPGSDPVVEFPDPILKQWAIKELGVEGDVIRQSDIARYCEAFSRKWERILTIYSSAPGKIRSLEGIQAFKPCNVDYLVASRWEIRDVTPITELTTLRGLDLQGNLLEDIRPLGSLTELRTLILSGNRIASLDGLEGLTHLERAELQNNRIVNIDVVRNWTSLSELNLSGNPVRSLESLTANTWLSHLHLNQVNLREEAELRHLGRLTNLIQLSIRNNAIHDLTPISGLSRMVALDAGGNFIADLSPIASMTQMRTLKVDDNRIRDLEALKNFYDLFILDAQDNWISSLKPIENLVPHEVYLARNRIDTESADNTTVINRWLVRGSTVDVSDQNPGKVYPYEDEPPAGGDPVPAGPGAADGTGGASSGTADPGAGVPEAGEPESPAGETDDGEDTEEWVDLPIIRGRHPFADIAGHWAETDIQWAYERGIVNGIGNGKFDPAGITTEEQFLKMLLIAMRGLAEEPVSTPWSRKYYEFALAYGYPVWPEQRSQPITRRAVAELIAAAQGQRLTGDDAIRYLLDKGLSSGKTSATIEGYFGDDYLTRAEAVRFIRNVITKAEHKTPQRLSP</sequence>
<organism evidence="5 6">
    <name type="scientific">Thermobacillus xylanilyticus</name>
    <dbReference type="NCBI Taxonomy" id="76633"/>
    <lineage>
        <taxon>Bacteria</taxon>
        <taxon>Bacillati</taxon>
        <taxon>Bacillota</taxon>
        <taxon>Bacilli</taxon>
        <taxon>Bacillales</taxon>
        <taxon>Paenibacillaceae</taxon>
        <taxon>Thermobacillus</taxon>
    </lineage>
</organism>
<dbReference type="InterPro" id="IPR001611">
    <property type="entry name" value="Leu-rich_rpt"/>
</dbReference>
<keyword evidence="1" id="KW-0433">Leucine-rich repeat</keyword>
<evidence type="ECO:0000259" key="4">
    <source>
        <dbReference type="PROSITE" id="PS51272"/>
    </source>
</evidence>
<feature type="compositionally biased region" description="Low complexity" evidence="3">
    <location>
        <begin position="390"/>
        <end position="401"/>
    </location>
</feature>
<dbReference type="SMART" id="SM00365">
    <property type="entry name" value="LRR_SD22"/>
    <property type="match status" value="8"/>
</dbReference>
<dbReference type="Proteomes" id="UP000681526">
    <property type="component" value="Unassembled WGS sequence"/>
</dbReference>
<dbReference type="InterPro" id="IPR032675">
    <property type="entry name" value="LRR_dom_sf"/>
</dbReference>
<dbReference type="InterPro" id="IPR003591">
    <property type="entry name" value="Leu-rich_rpt_typical-subtyp"/>
</dbReference>
<comment type="caution">
    <text evidence="5">The sequence shown here is derived from an EMBL/GenBank/DDBJ whole genome shotgun (WGS) entry which is preliminary data.</text>
</comment>
<dbReference type="SUPFAM" id="SSF52058">
    <property type="entry name" value="L domain-like"/>
    <property type="match status" value="1"/>
</dbReference>
<feature type="compositionally biased region" description="Low complexity" evidence="3">
    <location>
        <begin position="411"/>
        <end position="431"/>
    </location>
</feature>
<evidence type="ECO:0000256" key="1">
    <source>
        <dbReference type="ARBA" id="ARBA00022614"/>
    </source>
</evidence>